<name>A0ACA9QGN1_9GLOM</name>
<evidence type="ECO:0000313" key="2">
    <source>
        <dbReference type="Proteomes" id="UP000789920"/>
    </source>
</evidence>
<proteinExistence type="predicted"/>
<dbReference type="Proteomes" id="UP000789920">
    <property type="component" value="Unassembled WGS sequence"/>
</dbReference>
<accession>A0ACA9QGN1</accession>
<sequence>DLVFDYELLDEENASNENIEEVLTFDNIDENEYEEVEVDNVWE</sequence>
<dbReference type="EMBL" id="CAJVQC010031200">
    <property type="protein sequence ID" value="CAG8747814.1"/>
    <property type="molecule type" value="Genomic_DNA"/>
</dbReference>
<organism evidence="1 2">
    <name type="scientific">Racocetra persica</name>
    <dbReference type="NCBI Taxonomy" id="160502"/>
    <lineage>
        <taxon>Eukaryota</taxon>
        <taxon>Fungi</taxon>
        <taxon>Fungi incertae sedis</taxon>
        <taxon>Mucoromycota</taxon>
        <taxon>Glomeromycotina</taxon>
        <taxon>Glomeromycetes</taxon>
        <taxon>Diversisporales</taxon>
        <taxon>Gigasporaceae</taxon>
        <taxon>Racocetra</taxon>
    </lineage>
</organism>
<evidence type="ECO:0000313" key="1">
    <source>
        <dbReference type="EMBL" id="CAG8747814.1"/>
    </source>
</evidence>
<comment type="caution">
    <text evidence="1">The sequence shown here is derived from an EMBL/GenBank/DDBJ whole genome shotgun (WGS) entry which is preliminary data.</text>
</comment>
<feature type="non-terminal residue" evidence="1">
    <location>
        <position position="1"/>
    </location>
</feature>
<keyword evidence="2" id="KW-1185">Reference proteome</keyword>
<reference evidence="1" key="1">
    <citation type="submission" date="2021-06" db="EMBL/GenBank/DDBJ databases">
        <authorList>
            <person name="Kallberg Y."/>
            <person name="Tangrot J."/>
            <person name="Rosling A."/>
        </authorList>
    </citation>
    <scope>NUCLEOTIDE SEQUENCE</scope>
    <source>
        <strain evidence="1">MA461A</strain>
    </source>
</reference>
<gene>
    <name evidence="1" type="ORF">RPERSI_LOCUS13858</name>
</gene>
<protein>
    <submittedName>
        <fullName evidence="1">2873_t:CDS:1</fullName>
    </submittedName>
</protein>